<gene>
    <name evidence="1" type="ORF">Q765_00685</name>
</gene>
<organism evidence="1 2">
    <name type="scientific">Flavobacterium rivuli WB 3.3-2 = DSM 21788</name>
    <dbReference type="NCBI Taxonomy" id="1121895"/>
    <lineage>
        <taxon>Bacteria</taxon>
        <taxon>Pseudomonadati</taxon>
        <taxon>Bacteroidota</taxon>
        <taxon>Flavobacteriia</taxon>
        <taxon>Flavobacteriales</taxon>
        <taxon>Flavobacteriaceae</taxon>
        <taxon>Flavobacterium</taxon>
    </lineage>
</organism>
<sequence>MLLRGGLTTLQSKKAFLPIGRNCLFCAAAVHYQPTANGWLRKSLIFKKKSYYYEIATNAMSAGDIRIR</sequence>
<keyword evidence="2" id="KW-1185">Reference proteome</keyword>
<evidence type="ECO:0000313" key="2">
    <source>
        <dbReference type="Proteomes" id="UP000030152"/>
    </source>
</evidence>
<accession>A0A0A2MAG5</accession>
<dbReference type="Proteomes" id="UP000030152">
    <property type="component" value="Unassembled WGS sequence"/>
</dbReference>
<reference evidence="1 2" key="1">
    <citation type="submission" date="2013-09" db="EMBL/GenBank/DDBJ databases">
        <authorList>
            <person name="Zeng Z."/>
            <person name="Chen C."/>
        </authorList>
    </citation>
    <scope>NUCLEOTIDE SEQUENCE [LARGE SCALE GENOMIC DNA]</scope>
    <source>
        <strain evidence="1 2">WB 3.3-2</strain>
    </source>
</reference>
<dbReference type="AlphaFoldDB" id="A0A0A2MAG5"/>
<protein>
    <submittedName>
        <fullName evidence="1">Uncharacterized protein</fullName>
    </submittedName>
</protein>
<name>A0A0A2MAG5_9FLAO</name>
<dbReference type="EMBL" id="JRLX01000001">
    <property type="protein sequence ID" value="KGO88458.1"/>
    <property type="molecule type" value="Genomic_DNA"/>
</dbReference>
<evidence type="ECO:0000313" key="1">
    <source>
        <dbReference type="EMBL" id="KGO88458.1"/>
    </source>
</evidence>
<proteinExistence type="predicted"/>
<comment type="caution">
    <text evidence="1">The sequence shown here is derived from an EMBL/GenBank/DDBJ whole genome shotgun (WGS) entry which is preliminary data.</text>
</comment>